<protein>
    <recommendedName>
        <fullName evidence="1">Rhodanese domain-containing protein</fullName>
    </recommendedName>
</protein>
<dbReference type="eggNOG" id="COG0607">
    <property type="taxonomic scope" value="Bacteria"/>
</dbReference>
<comment type="caution">
    <text evidence="2">The sequence shown here is derived from an EMBL/GenBank/DDBJ whole genome shotgun (WGS) entry which is preliminary data.</text>
</comment>
<accession>K6XMZ1</accession>
<dbReference type="SMART" id="SM00450">
    <property type="entry name" value="RHOD"/>
    <property type="match status" value="1"/>
</dbReference>
<dbReference type="PROSITE" id="PS50206">
    <property type="entry name" value="RHODANESE_3"/>
    <property type="match status" value="1"/>
</dbReference>
<dbReference type="AlphaFoldDB" id="K6XMZ1"/>
<name>K6XMZ1_9ALTE</name>
<proteinExistence type="predicted"/>
<gene>
    <name evidence="2" type="ORF">GLIP_0404</name>
</gene>
<dbReference type="CDD" id="cd00158">
    <property type="entry name" value="RHOD"/>
    <property type="match status" value="1"/>
</dbReference>
<evidence type="ECO:0000313" key="3">
    <source>
        <dbReference type="Proteomes" id="UP000006334"/>
    </source>
</evidence>
<dbReference type="PANTHER" id="PTHR43031">
    <property type="entry name" value="FAD-DEPENDENT OXIDOREDUCTASE"/>
    <property type="match status" value="1"/>
</dbReference>
<reference evidence="2 3" key="1">
    <citation type="journal article" date="2017" name="Antonie Van Leeuwenhoek">
        <title>Rhizobium rhizosphaerae sp. nov., a novel species isolated from rice rhizosphere.</title>
        <authorList>
            <person name="Zhao J.J."/>
            <person name="Zhang J."/>
            <person name="Zhang R.J."/>
            <person name="Zhang C.W."/>
            <person name="Yin H.Q."/>
            <person name="Zhang X.X."/>
        </authorList>
    </citation>
    <scope>NUCLEOTIDE SEQUENCE [LARGE SCALE GENOMIC DNA]</scope>
    <source>
        <strain evidence="2 3">E3</strain>
    </source>
</reference>
<dbReference type="SUPFAM" id="SSF52821">
    <property type="entry name" value="Rhodanese/Cell cycle control phosphatase"/>
    <property type="match status" value="1"/>
</dbReference>
<feature type="domain" description="Rhodanese" evidence="1">
    <location>
        <begin position="29"/>
        <end position="106"/>
    </location>
</feature>
<dbReference type="Gene3D" id="3.40.250.10">
    <property type="entry name" value="Rhodanese-like domain"/>
    <property type="match status" value="1"/>
</dbReference>
<dbReference type="OrthoDB" id="9791096at2"/>
<evidence type="ECO:0000313" key="2">
    <source>
        <dbReference type="EMBL" id="GAC13051.1"/>
    </source>
</evidence>
<dbReference type="EMBL" id="BAEN01000014">
    <property type="protein sequence ID" value="GAC13051.1"/>
    <property type="molecule type" value="Genomic_DNA"/>
</dbReference>
<sequence length="115" mass="12715">MLKTISTLLQEVKQNVRMVTAKNAKAEQSQNNGHIIDVREPEEFQADSALGVINIPRGLLEVKMLELEPDPNRAIYLHCGTSLRAALGAEQLARVGYQNVSVITCPLEEIKKVCC</sequence>
<evidence type="ECO:0000259" key="1">
    <source>
        <dbReference type="PROSITE" id="PS50206"/>
    </source>
</evidence>
<dbReference type="InterPro" id="IPR036873">
    <property type="entry name" value="Rhodanese-like_dom_sf"/>
</dbReference>
<dbReference type="InterPro" id="IPR050229">
    <property type="entry name" value="GlpE_sulfurtransferase"/>
</dbReference>
<dbReference type="STRING" id="1127673.GLIP_0404"/>
<dbReference type="Proteomes" id="UP000006334">
    <property type="component" value="Unassembled WGS sequence"/>
</dbReference>
<dbReference type="RefSeq" id="WP_008842871.1">
    <property type="nucleotide sequence ID" value="NZ_BAEN01000014.1"/>
</dbReference>
<dbReference type="InterPro" id="IPR001763">
    <property type="entry name" value="Rhodanese-like_dom"/>
</dbReference>
<dbReference type="Pfam" id="PF00581">
    <property type="entry name" value="Rhodanese"/>
    <property type="match status" value="1"/>
</dbReference>
<organism evidence="2 3">
    <name type="scientific">Aliiglaciecola lipolytica E3</name>
    <dbReference type="NCBI Taxonomy" id="1127673"/>
    <lineage>
        <taxon>Bacteria</taxon>
        <taxon>Pseudomonadati</taxon>
        <taxon>Pseudomonadota</taxon>
        <taxon>Gammaproteobacteria</taxon>
        <taxon>Alteromonadales</taxon>
        <taxon>Alteromonadaceae</taxon>
        <taxon>Aliiglaciecola</taxon>
    </lineage>
</organism>
<keyword evidence="3" id="KW-1185">Reference proteome</keyword>
<dbReference type="PANTHER" id="PTHR43031:SF1">
    <property type="entry name" value="PYRIDINE NUCLEOTIDE-DISULPHIDE OXIDOREDUCTASE"/>
    <property type="match status" value="1"/>
</dbReference>